<evidence type="ECO:0000313" key="1">
    <source>
        <dbReference type="EMBL" id="TDC16100.1"/>
    </source>
</evidence>
<reference evidence="1 2" key="1">
    <citation type="submission" date="2019-03" db="EMBL/GenBank/DDBJ databases">
        <title>Draft genome sequences of novel Actinobacteria.</title>
        <authorList>
            <person name="Sahin N."/>
            <person name="Ay H."/>
            <person name="Saygin H."/>
        </authorList>
    </citation>
    <scope>NUCLEOTIDE SEQUENCE [LARGE SCALE GENOMIC DNA]</scope>
    <source>
        <strain evidence="1 2">DSM 45347</strain>
    </source>
</reference>
<dbReference type="OrthoDB" id="4964190at2"/>
<dbReference type="EMBL" id="SMJW01000056">
    <property type="protein sequence ID" value="TDC16100.1"/>
    <property type="molecule type" value="Genomic_DNA"/>
</dbReference>
<dbReference type="Proteomes" id="UP000295431">
    <property type="component" value="Unassembled WGS sequence"/>
</dbReference>
<protein>
    <submittedName>
        <fullName evidence="1">Uncharacterized protein</fullName>
    </submittedName>
</protein>
<organism evidence="1 2">
    <name type="scientific">Actinomadura bangladeshensis</name>
    <dbReference type="NCBI Taxonomy" id="453573"/>
    <lineage>
        <taxon>Bacteria</taxon>
        <taxon>Bacillati</taxon>
        <taxon>Actinomycetota</taxon>
        <taxon>Actinomycetes</taxon>
        <taxon>Streptosporangiales</taxon>
        <taxon>Thermomonosporaceae</taxon>
        <taxon>Actinomadura</taxon>
    </lineage>
</organism>
<comment type="caution">
    <text evidence="1">The sequence shown here is derived from an EMBL/GenBank/DDBJ whole genome shotgun (WGS) entry which is preliminary data.</text>
</comment>
<accession>A0A4R4P5P5</accession>
<dbReference type="RefSeq" id="WP_131939443.1">
    <property type="nucleotide sequence ID" value="NZ_BAAAMX010000006.1"/>
</dbReference>
<dbReference type="AlphaFoldDB" id="A0A4R4P5P5"/>
<dbReference type="InterPro" id="IPR026988">
    <property type="entry name" value="YaaC-like"/>
</dbReference>
<keyword evidence="2" id="KW-1185">Reference proteome</keyword>
<name>A0A4R4P5P5_9ACTN</name>
<proteinExistence type="predicted"/>
<gene>
    <name evidence="1" type="ORF">E1284_13695</name>
</gene>
<evidence type="ECO:0000313" key="2">
    <source>
        <dbReference type="Proteomes" id="UP000295431"/>
    </source>
</evidence>
<dbReference type="Pfam" id="PF14175">
    <property type="entry name" value="YaaC"/>
    <property type="match status" value="2"/>
</dbReference>
<sequence>MSSNPIWRDLRALRSEPPNSVSTDSKKKIFSASLEQSEQYFRAAEEVGYETRPVLAFYGLSQMGRAIAAATHRDRHSSPNDWQLSGHGIRVPGISQLASGIGTLVVRDQGKGSFTQLAHLLRSPSLTKGTTLASVWNSIPEASGHNLPGGDDHPALWLNEGSDKTRNDWGDFGPPSVIILDGVPENIPSLVKFMARYPAIWPPDGMPQYRHERPLRHGPHGQVYISSLHEYVHGGFVTMHGFPYRGKLVALPTVSDNDAAMHPILSWWAVLFALSMLARYEPATWAAAINVDGSRDAVPIENLLDEVTSTIPSLAFDAICEYSKSDNDIRTSLLEKEEKCRRDGVVISWRKARSSMERILRKDSRGKIAD</sequence>